<dbReference type="Proteomes" id="UP000030081">
    <property type="component" value="Chromosome 1"/>
</dbReference>
<evidence type="ECO:0000256" key="1">
    <source>
        <dbReference type="SAM" id="Phobius"/>
    </source>
</evidence>
<dbReference type="AlphaFoldDB" id="A0AAN0VWP2"/>
<reference evidence="2 3" key="1">
    <citation type="submission" date="2014-10" db="EMBL/GenBank/DDBJ databases">
        <title>The Complete Genome Sequence for the Shellfish Pathogen Vibrio coralliilyticus RE98 Isolated from a Shellfish Hatchery.</title>
        <authorList>
            <person name="Richards G.P."/>
            <person name="Bono J.L."/>
            <person name="Watson M.A."/>
            <person name="Needleman D.S."/>
        </authorList>
    </citation>
    <scope>NUCLEOTIDE SEQUENCE [LARGE SCALE GENOMIC DNA]</scope>
    <source>
        <strain evidence="2 3">RE98</strain>
    </source>
</reference>
<dbReference type="KEGG" id="vcy:IX92_05730"/>
<organism evidence="2 3">
    <name type="scientific">Vibrio coralliilyticus</name>
    <dbReference type="NCBI Taxonomy" id="190893"/>
    <lineage>
        <taxon>Bacteria</taxon>
        <taxon>Pseudomonadati</taxon>
        <taxon>Pseudomonadota</taxon>
        <taxon>Gammaproteobacteria</taxon>
        <taxon>Vibrionales</taxon>
        <taxon>Vibrionaceae</taxon>
        <taxon>Vibrio</taxon>
    </lineage>
</organism>
<dbReference type="RefSeq" id="WP_043007666.1">
    <property type="nucleotide sequence ID" value="NZ_CP009617.1"/>
</dbReference>
<feature type="transmembrane region" description="Helical" evidence="1">
    <location>
        <begin position="46"/>
        <end position="69"/>
    </location>
</feature>
<evidence type="ECO:0000313" key="2">
    <source>
        <dbReference type="EMBL" id="AIW18575.1"/>
    </source>
</evidence>
<accession>A0AAN0VWP2</accession>
<keyword evidence="1" id="KW-0812">Transmembrane</keyword>
<feature type="transmembrane region" description="Helical" evidence="1">
    <location>
        <begin position="90"/>
        <end position="111"/>
    </location>
</feature>
<keyword evidence="3" id="KW-1185">Reference proteome</keyword>
<keyword evidence="1" id="KW-0472">Membrane</keyword>
<sequence>MEKYRQNNINFWMHSVLGLASLTILVTFSSYSFPESLEFSFSNDKVLKLMGIFLIAIAFPFNIGLAFAFKVLPLENQKINQLEKNPVIKVSMSFGLVFFVLGLGFLMFGVHHLVGKAFMFSSVLAFAILPCYLYSGGYIEKPLFKRK</sequence>
<proteinExistence type="predicted"/>
<gene>
    <name evidence="2" type="ORF">IX92_05730</name>
</gene>
<protein>
    <submittedName>
        <fullName evidence="2">Uncharacterized protein</fullName>
    </submittedName>
</protein>
<dbReference type="EMBL" id="CP009617">
    <property type="protein sequence ID" value="AIW18575.1"/>
    <property type="molecule type" value="Genomic_DNA"/>
</dbReference>
<name>A0AAN0VWP2_9VIBR</name>
<keyword evidence="1" id="KW-1133">Transmembrane helix</keyword>
<evidence type="ECO:0000313" key="3">
    <source>
        <dbReference type="Proteomes" id="UP000030081"/>
    </source>
</evidence>
<feature type="transmembrane region" description="Helical" evidence="1">
    <location>
        <begin position="117"/>
        <end position="139"/>
    </location>
</feature>
<feature type="transmembrane region" description="Helical" evidence="1">
    <location>
        <begin position="12"/>
        <end position="34"/>
    </location>
</feature>